<evidence type="ECO:0000313" key="1">
    <source>
        <dbReference type="EMBL" id="GAG50644.1"/>
    </source>
</evidence>
<feature type="non-terminal residue" evidence="1">
    <location>
        <position position="32"/>
    </location>
</feature>
<reference evidence="1" key="1">
    <citation type="journal article" date="2014" name="Front. Microbiol.">
        <title>High frequency of phylogenetically diverse reductive dehalogenase-homologous genes in deep subseafloor sedimentary metagenomes.</title>
        <authorList>
            <person name="Kawai M."/>
            <person name="Futagami T."/>
            <person name="Toyoda A."/>
            <person name="Takaki Y."/>
            <person name="Nishi S."/>
            <person name="Hori S."/>
            <person name="Arai W."/>
            <person name="Tsubouchi T."/>
            <person name="Morono Y."/>
            <person name="Uchiyama I."/>
            <person name="Ito T."/>
            <person name="Fujiyama A."/>
            <person name="Inagaki F."/>
            <person name="Takami H."/>
        </authorList>
    </citation>
    <scope>NUCLEOTIDE SEQUENCE</scope>
    <source>
        <strain evidence="1">Expedition CK06-06</strain>
    </source>
</reference>
<dbReference type="AlphaFoldDB" id="X0Y3Y3"/>
<comment type="caution">
    <text evidence="1">The sequence shown here is derived from an EMBL/GenBank/DDBJ whole genome shotgun (WGS) entry which is preliminary data.</text>
</comment>
<sequence>MNKKKKNVLICTLHDEIISDVSELALADFPKG</sequence>
<organism evidence="1">
    <name type="scientific">marine sediment metagenome</name>
    <dbReference type="NCBI Taxonomy" id="412755"/>
    <lineage>
        <taxon>unclassified sequences</taxon>
        <taxon>metagenomes</taxon>
        <taxon>ecological metagenomes</taxon>
    </lineage>
</organism>
<proteinExistence type="predicted"/>
<name>X0Y3Y3_9ZZZZ</name>
<accession>X0Y3Y3</accession>
<dbReference type="EMBL" id="BARS01055981">
    <property type="protein sequence ID" value="GAG50644.1"/>
    <property type="molecule type" value="Genomic_DNA"/>
</dbReference>
<protein>
    <submittedName>
        <fullName evidence="1">Uncharacterized protein</fullName>
    </submittedName>
</protein>
<gene>
    <name evidence="1" type="ORF">S01H1_82564</name>
</gene>